<organism evidence="3 4">
    <name type="scientific">Cellvibrio fibrivorans</name>
    <dbReference type="NCBI Taxonomy" id="126350"/>
    <lineage>
        <taxon>Bacteria</taxon>
        <taxon>Pseudomonadati</taxon>
        <taxon>Pseudomonadota</taxon>
        <taxon>Gammaproteobacteria</taxon>
        <taxon>Cellvibrionales</taxon>
        <taxon>Cellvibrionaceae</taxon>
        <taxon>Cellvibrio</taxon>
    </lineage>
</organism>
<proteinExistence type="predicted"/>
<reference evidence="3 4" key="1">
    <citation type="submission" date="2023-07" db="EMBL/GenBank/DDBJ databases">
        <title>Sorghum-associated microbial communities from plants grown in Nebraska, USA.</title>
        <authorList>
            <person name="Schachtman D."/>
        </authorList>
    </citation>
    <scope>NUCLEOTIDE SEQUENCE [LARGE SCALE GENOMIC DNA]</scope>
    <source>
        <strain evidence="3 4">BE190</strain>
    </source>
</reference>
<accession>A0ABU1UXT0</accession>
<dbReference type="SMART" id="SM00448">
    <property type="entry name" value="REC"/>
    <property type="match status" value="1"/>
</dbReference>
<dbReference type="Gene3D" id="3.40.50.2300">
    <property type="match status" value="1"/>
</dbReference>
<dbReference type="InterPro" id="IPR052893">
    <property type="entry name" value="TCS_response_regulator"/>
</dbReference>
<sequence length="143" mass="16043">MNSPTKVNILLVDDDDVAAESVVRSLRKHAMDFPVTLARDGIEALEILRHTHPDLSIEKPYLILLDLNMPRMNGFEFLQEARSDKNLHDSIIFVLTTSDFESDKSRAYHENIAGYMVKSAVGPQFAKLAALLDNYRSTVSLPA</sequence>
<evidence type="ECO:0000313" key="4">
    <source>
        <dbReference type="Proteomes" id="UP001253595"/>
    </source>
</evidence>
<keyword evidence="1" id="KW-0597">Phosphoprotein</keyword>
<dbReference type="Pfam" id="PF00072">
    <property type="entry name" value="Response_reg"/>
    <property type="match status" value="1"/>
</dbReference>
<evidence type="ECO:0000256" key="1">
    <source>
        <dbReference type="PROSITE-ProRule" id="PRU00169"/>
    </source>
</evidence>
<feature type="modified residue" description="4-aspartylphosphate" evidence="1">
    <location>
        <position position="66"/>
    </location>
</feature>
<evidence type="ECO:0000313" key="3">
    <source>
        <dbReference type="EMBL" id="MDR7090004.1"/>
    </source>
</evidence>
<dbReference type="PANTHER" id="PTHR44520:SF2">
    <property type="entry name" value="RESPONSE REGULATOR RCP1"/>
    <property type="match status" value="1"/>
</dbReference>
<dbReference type="PROSITE" id="PS50110">
    <property type="entry name" value="RESPONSE_REGULATORY"/>
    <property type="match status" value="1"/>
</dbReference>
<feature type="domain" description="Response regulatory" evidence="2">
    <location>
        <begin position="8"/>
        <end position="133"/>
    </location>
</feature>
<keyword evidence="4" id="KW-1185">Reference proteome</keyword>
<dbReference type="InterPro" id="IPR011006">
    <property type="entry name" value="CheY-like_superfamily"/>
</dbReference>
<dbReference type="InterPro" id="IPR001789">
    <property type="entry name" value="Sig_transdc_resp-reg_receiver"/>
</dbReference>
<dbReference type="EMBL" id="JAVDVX010000003">
    <property type="protein sequence ID" value="MDR7090004.1"/>
    <property type="molecule type" value="Genomic_DNA"/>
</dbReference>
<dbReference type="Proteomes" id="UP001253595">
    <property type="component" value="Unassembled WGS sequence"/>
</dbReference>
<dbReference type="CDD" id="cd17557">
    <property type="entry name" value="REC_Rcp-like"/>
    <property type="match status" value="1"/>
</dbReference>
<comment type="caution">
    <text evidence="3">The sequence shown here is derived from an EMBL/GenBank/DDBJ whole genome shotgun (WGS) entry which is preliminary data.</text>
</comment>
<protein>
    <submittedName>
        <fullName evidence="3">CheY-like chemotaxis protein</fullName>
    </submittedName>
</protein>
<gene>
    <name evidence="3" type="ORF">J2X05_002026</name>
</gene>
<dbReference type="SUPFAM" id="SSF52172">
    <property type="entry name" value="CheY-like"/>
    <property type="match status" value="1"/>
</dbReference>
<dbReference type="PANTHER" id="PTHR44520">
    <property type="entry name" value="RESPONSE REGULATOR RCP1-RELATED"/>
    <property type="match status" value="1"/>
</dbReference>
<name>A0ABU1UXT0_9GAMM</name>
<dbReference type="RefSeq" id="WP_310071965.1">
    <property type="nucleotide sequence ID" value="NZ_JAVDVX010000003.1"/>
</dbReference>
<evidence type="ECO:0000259" key="2">
    <source>
        <dbReference type="PROSITE" id="PS50110"/>
    </source>
</evidence>